<feature type="transmembrane region" description="Helical" evidence="1">
    <location>
        <begin position="102"/>
        <end position="121"/>
    </location>
</feature>
<gene>
    <name evidence="2" type="ORF">V1478_017916</name>
</gene>
<keyword evidence="1" id="KW-0472">Membrane</keyword>
<name>A0ABD1ZVK1_VESSQ</name>
<evidence type="ECO:0000313" key="2">
    <source>
        <dbReference type="EMBL" id="KAL2712393.1"/>
    </source>
</evidence>
<sequence length="136" mass="15278">MGLINKTGDLLYFCAIFETIGLVNKSGRTSVFPNNFTNPREPKGCNSSPTSSSVNGTCTKDFFIHFSTSPGRLPIGGQVEICLWQSYILSYLVLYMFYMRNVLTYLVIILNLTNGFFIQIYCSSINVSISCFKSYI</sequence>
<keyword evidence="3" id="KW-1185">Reference proteome</keyword>
<dbReference type="EMBL" id="JAUDFV010000166">
    <property type="protein sequence ID" value="KAL2712393.1"/>
    <property type="molecule type" value="Genomic_DNA"/>
</dbReference>
<comment type="caution">
    <text evidence="2">The sequence shown here is derived from an EMBL/GenBank/DDBJ whole genome shotgun (WGS) entry which is preliminary data.</text>
</comment>
<reference evidence="2 3" key="1">
    <citation type="journal article" date="2024" name="Ann. Entomol. Soc. Am.">
        <title>Genomic analyses of the southern and eastern yellowjacket wasps (Hymenoptera: Vespidae) reveal evolutionary signatures of social life.</title>
        <authorList>
            <person name="Catto M.A."/>
            <person name="Caine P.B."/>
            <person name="Orr S.E."/>
            <person name="Hunt B.G."/>
            <person name="Goodisman M.A.D."/>
        </authorList>
    </citation>
    <scope>NUCLEOTIDE SEQUENCE [LARGE SCALE GENOMIC DNA]</scope>
    <source>
        <strain evidence="2">233</strain>
        <tissue evidence="2">Head and thorax</tissue>
    </source>
</reference>
<accession>A0ABD1ZVK1</accession>
<protein>
    <submittedName>
        <fullName evidence="2">Uncharacterized protein</fullName>
    </submittedName>
</protein>
<dbReference type="Proteomes" id="UP001607302">
    <property type="component" value="Unassembled WGS sequence"/>
</dbReference>
<organism evidence="2 3">
    <name type="scientific">Vespula squamosa</name>
    <name type="common">Southern yellow jacket</name>
    <name type="synonym">Wasp</name>
    <dbReference type="NCBI Taxonomy" id="30214"/>
    <lineage>
        <taxon>Eukaryota</taxon>
        <taxon>Metazoa</taxon>
        <taxon>Ecdysozoa</taxon>
        <taxon>Arthropoda</taxon>
        <taxon>Hexapoda</taxon>
        <taxon>Insecta</taxon>
        <taxon>Pterygota</taxon>
        <taxon>Neoptera</taxon>
        <taxon>Endopterygota</taxon>
        <taxon>Hymenoptera</taxon>
        <taxon>Apocrita</taxon>
        <taxon>Aculeata</taxon>
        <taxon>Vespoidea</taxon>
        <taxon>Vespidae</taxon>
        <taxon>Vespinae</taxon>
        <taxon>Vespula</taxon>
    </lineage>
</organism>
<evidence type="ECO:0000313" key="3">
    <source>
        <dbReference type="Proteomes" id="UP001607302"/>
    </source>
</evidence>
<keyword evidence="1" id="KW-0812">Transmembrane</keyword>
<proteinExistence type="predicted"/>
<evidence type="ECO:0000256" key="1">
    <source>
        <dbReference type="SAM" id="Phobius"/>
    </source>
</evidence>
<keyword evidence="1" id="KW-1133">Transmembrane helix</keyword>
<dbReference type="AlphaFoldDB" id="A0ABD1ZVK1"/>